<accession>A0A8H8DG27</accession>
<keyword evidence="2" id="KW-0805">Transcription regulation</keyword>
<keyword evidence="4" id="KW-0539">Nucleus</keyword>
<evidence type="ECO:0000256" key="3">
    <source>
        <dbReference type="ARBA" id="ARBA00023163"/>
    </source>
</evidence>
<dbReference type="Gene3D" id="2.60.40.3960">
    <property type="entry name" value="Velvet domain"/>
    <property type="match status" value="1"/>
</dbReference>
<organism evidence="6 7">
    <name type="scientific">Olpidium bornovanus</name>
    <dbReference type="NCBI Taxonomy" id="278681"/>
    <lineage>
        <taxon>Eukaryota</taxon>
        <taxon>Fungi</taxon>
        <taxon>Fungi incertae sedis</taxon>
        <taxon>Olpidiomycota</taxon>
        <taxon>Olpidiomycotina</taxon>
        <taxon>Olpidiomycetes</taxon>
        <taxon>Olpidiales</taxon>
        <taxon>Olpidiaceae</taxon>
        <taxon>Olpidium</taxon>
    </lineage>
</organism>
<dbReference type="OrthoDB" id="2136817at2759"/>
<keyword evidence="3" id="KW-0804">Transcription</keyword>
<feature type="non-terminal residue" evidence="6">
    <location>
        <position position="1"/>
    </location>
</feature>
<reference evidence="6 7" key="1">
    <citation type="journal article" name="Sci. Rep.">
        <title>Genome-scale phylogenetic analyses confirm Olpidium as the closest living zoosporic fungus to the non-flagellated, terrestrial fungi.</title>
        <authorList>
            <person name="Chang Y."/>
            <person name="Rochon D."/>
            <person name="Sekimoto S."/>
            <person name="Wang Y."/>
            <person name="Chovatia M."/>
            <person name="Sandor L."/>
            <person name="Salamov A."/>
            <person name="Grigoriev I.V."/>
            <person name="Stajich J.E."/>
            <person name="Spatafora J.W."/>
        </authorList>
    </citation>
    <scope>NUCLEOTIDE SEQUENCE [LARGE SCALE GENOMIC DNA]</scope>
    <source>
        <strain evidence="6">S191</strain>
    </source>
</reference>
<name>A0A8H8DG27_9FUNG</name>
<dbReference type="InterPro" id="IPR038491">
    <property type="entry name" value="Velvet_dom_sf"/>
</dbReference>
<dbReference type="GO" id="GO:0005634">
    <property type="term" value="C:nucleus"/>
    <property type="evidence" value="ECO:0007669"/>
    <property type="project" value="UniProtKB-SubCell"/>
</dbReference>
<dbReference type="AlphaFoldDB" id="A0A8H8DG27"/>
<evidence type="ECO:0000256" key="4">
    <source>
        <dbReference type="ARBA" id="ARBA00023242"/>
    </source>
</evidence>
<dbReference type="InterPro" id="IPR037525">
    <property type="entry name" value="Velvet_dom"/>
</dbReference>
<protein>
    <recommendedName>
        <fullName evidence="5">Velvet domain-containing protein</fullName>
    </recommendedName>
</protein>
<keyword evidence="7" id="KW-1185">Reference proteome</keyword>
<dbReference type="PANTHER" id="PTHR33572:SF3">
    <property type="entry name" value="VELVET COMPLEX SUBUNIT B"/>
    <property type="match status" value="1"/>
</dbReference>
<dbReference type="Pfam" id="PF11754">
    <property type="entry name" value="Velvet"/>
    <property type="match status" value="1"/>
</dbReference>
<dbReference type="InterPro" id="IPR021740">
    <property type="entry name" value="Velvet"/>
</dbReference>
<comment type="caution">
    <text evidence="6">The sequence shown here is derived from an EMBL/GenBank/DDBJ whole genome shotgun (WGS) entry which is preliminary data.</text>
</comment>
<dbReference type="EMBL" id="JAEFCI010010986">
    <property type="protein sequence ID" value="KAG5456891.1"/>
    <property type="molecule type" value="Genomic_DNA"/>
</dbReference>
<dbReference type="Proteomes" id="UP000673691">
    <property type="component" value="Unassembled WGS sequence"/>
</dbReference>
<evidence type="ECO:0000256" key="2">
    <source>
        <dbReference type="ARBA" id="ARBA00023015"/>
    </source>
</evidence>
<evidence type="ECO:0000256" key="1">
    <source>
        <dbReference type="ARBA" id="ARBA00004123"/>
    </source>
</evidence>
<evidence type="ECO:0000313" key="6">
    <source>
        <dbReference type="EMBL" id="KAG5456891.1"/>
    </source>
</evidence>
<evidence type="ECO:0000259" key="5">
    <source>
        <dbReference type="Pfam" id="PF11754"/>
    </source>
</evidence>
<proteinExistence type="predicted"/>
<evidence type="ECO:0000313" key="7">
    <source>
        <dbReference type="Proteomes" id="UP000673691"/>
    </source>
</evidence>
<gene>
    <name evidence="6" type="ORF">BJ554DRAFT_3234</name>
</gene>
<feature type="domain" description="Velvet" evidence="5">
    <location>
        <begin position="116"/>
        <end position="152"/>
    </location>
</feature>
<comment type="subcellular location">
    <subcellularLocation>
        <location evidence="1">Nucleus</location>
    </subcellularLocation>
</comment>
<dbReference type="PANTHER" id="PTHR33572">
    <property type="entry name" value="SPORE DEVELOPMENT REGULATOR VOSA"/>
    <property type="match status" value="1"/>
</dbReference>
<sequence length="160" mass="17233">VDARASVRPVLRLARGTKLATYNGRPLPAFFAAYGPVRGELARAFDLRPWLRLATGTMVRVFSAPSLTLRSPSVCTQTALGTTFGAVGATGCHMLALADESAKPRCSRTTPPERCSLTILQQPQQARTCGFTERVRRLIDPPPVVKLIALDAEGVECSPK</sequence>